<organism evidence="3 4">
    <name type="scientific">Leptotrombidium deliense</name>
    <dbReference type="NCBI Taxonomy" id="299467"/>
    <lineage>
        <taxon>Eukaryota</taxon>
        <taxon>Metazoa</taxon>
        <taxon>Ecdysozoa</taxon>
        <taxon>Arthropoda</taxon>
        <taxon>Chelicerata</taxon>
        <taxon>Arachnida</taxon>
        <taxon>Acari</taxon>
        <taxon>Acariformes</taxon>
        <taxon>Trombidiformes</taxon>
        <taxon>Prostigmata</taxon>
        <taxon>Anystina</taxon>
        <taxon>Parasitengona</taxon>
        <taxon>Trombiculoidea</taxon>
        <taxon>Trombiculidae</taxon>
        <taxon>Leptotrombidium</taxon>
    </lineage>
</organism>
<evidence type="ECO:0000259" key="2">
    <source>
        <dbReference type="PROSITE" id="PS50175"/>
    </source>
</evidence>
<dbReference type="OrthoDB" id="6501848at2759"/>
<dbReference type="STRING" id="299467.A0A443RY93"/>
<dbReference type="SUPFAM" id="SSF50630">
    <property type="entry name" value="Acid proteases"/>
    <property type="match status" value="1"/>
</dbReference>
<accession>A0A443RY93</accession>
<dbReference type="PANTHER" id="PTHR37984">
    <property type="entry name" value="PROTEIN CBG26694"/>
    <property type="match status" value="1"/>
</dbReference>
<feature type="domain" description="Peptidase A2" evidence="2">
    <location>
        <begin position="223"/>
        <end position="301"/>
    </location>
</feature>
<dbReference type="InterPro" id="IPR001995">
    <property type="entry name" value="Peptidase_A2_cat"/>
</dbReference>
<dbReference type="Pfam" id="PF00077">
    <property type="entry name" value="RVP"/>
    <property type="match status" value="1"/>
</dbReference>
<keyword evidence="4" id="KW-1185">Reference proteome</keyword>
<dbReference type="AlphaFoldDB" id="A0A443RY93"/>
<comment type="caution">
    <text evidence="3">The sequence shown here is derived from an EMBL/GenBank/DDBJ whole genome shotgun (WGS) entry which is preliminary data.</text>
</comment>
<dbReference type="EMBL" id="NCKV01019382">
    <property type="protein sequence ID" value="RWS20194.1"/>
    <property type="molecule type" value="Genomic_DNA"/>
</dbReference>
<evidence type="ECO:0000256" key="1">
    <source>
        <dbReference type="ARBA" id="ARBA00022801"/>
    </source>
</evidence>
<feature type="non-terminal residue" evidence="3">
    <location>
        <position position="1"/>
    </location>
</feature>
<reference evidence="3 4" key="1">
    <citation type="journal article" date="2018" name="Gigascience">
        <title>Genomes of trombidid mites reveal novel predicted allergens and laterally-transferred genes associated with secondary metabolism.</title>
        <authorList>
            <person name="Dong X."/>
            <person name="Chaisiri K."/>
            <person name="Xia D."/>
            <person name="Armstrong S.D."/>
            <person name="Fang Y."/>
            <person name="Donnelly M.J."/>
            <person name="Kadowaki T."/>
            <person name="McGarry J.W."/>
            <person name="Darby A.C."/>
            <person name="Makepeace B.L."/>
        </authorList>
    </citation>
    <scope>NUCLEOTIDE SEQUENCE [LARGE SCALE GENOMIC DNA]</scope>
    <source>
        <strain evidence="3">UoL-UT</strain>
    </source>
</reference>
<dbReference type="GO" id="GO:0004190">
    <property type="term" value="F:aspartic-type endopeptidase activity"/>
    <property type="evidence" value="ECO:0007669"/>
    <property type="project" value="InterPro"/>
</dbReference>
<dbReference type="GO" id="GO:0006508">
    <property type="term" value="P:proteolysis"/>
    <property type="evidence" value="ECO:0007669"/>
    <property type="project" value="InterPro"/>
</dbReference>
<dbReference type="InterPro" id="IPR018061">
    <property type="entry name" value="Retropepsins"/>
</dbReference>
<dbReference type="GO" id="GO:0071897">
    <property type="term" value="P:DNA biosynthetic process"/>
    <property type="evidence" value="ECO:0007669"/>
    <property type="project" value="UniProtKB-ARBA"/>
</dbReference>
<dbReference type="PROSITE" id="PS50175">
    <property type="entry name" value="ASP_PROT_RETROV"/>
    <property type="match status" value="1"/>
</dbReference>
<evidence type="ECO:0000313" key="4">
    <source>
        <dbReference type="Proteomes" id="UP000288716"/>
    </source>
</evidence>
<feature type="non-terminal residue" evidence="3">
    <location>
        <position position="438"/>
    </location>
</feature>
<sequence length="438" mass="49748">DDDKKRSMLLTACGEYLYSLIRTLCQPNKPCDTSFDDVIKVVTNHLKPKPSEIVRRCVFHATSRNTNESIANFANRLRKLAEHCNFGTVLDTSLRDRFVCGINHDRIQRRLLVETTLDFKTAFNIAEEKKWNKKHDKKESSKLETGKCKGCSGSHPRSKCPFLKQKCHSCQKVGHIAKVCRLRTKTQASNKLDECSEENDLFSLQTSKFDNKFLVNLKVGEEVKFEVDTGSARTVISEDTFNAWKEKPKVSRAETTLRTYSGELLKLKGQTSIRVTKGNRQRVITLVIAAGSGPNLLGRDALRQFPEILSELTVNYNSETSETLTELLDKFRDVFEEKKEGSNIEVTLEINENATPKFVKARPVPFAMRKKVEEAIQSLVEKGILEPQVGITNSLCFKTRRSIRICGDYKSMVNPHLRTDIHPMPTFNDLREKLGGNS</sequence>
<dbReference type="Proteomes" id="UP000288716">
    <property type="component" value="Unassembled WGS sequence"/>
</dbReference>
<name>A0A443RY93_9ACAR</name>
<dbReference type="InterPro" id="IPR043502">
    <property type="entry name" value="DNA/RNA_pol_sf"/>
</dbReference>
<proteinExistence type="predicted"/>
<dbReference type="Gene3D" id="2.40.70.10">
    <property type="entry name" value="Acid Proteases"/>
    <property type="match status" value="1"/>
</dbReference>
<dbReference type="PANTHER" id="PTHR37984:SF13">
    <property type="entry name" value="RIBONUCLEASE H"/>
    <property type="match status" value="1"/>
</dbReference>
<dbReference type="InterPro" id="IPR050951">
    <property type="entry name" value="Retrovirus_Pol_polyprotein"/>
</dbReference>
<dbReference type="SUPFAM" id="SSF56672">
    <property type="entry name" value="DNA/RNA polymerases"/>
    <property type="match status" value="1"/>
</dbReference>
<gene>
    <name evidence="3" type="ORF">B4U80_10081</name>
</gene>
<evidence type="ECO:0000313" key="3">
    <source>
        <dbReference type="EMBL" id="RWS20194.1"/>
    </source>
</evidence>
<dbReference type="VEuPathDB" id="VectorBase:LDEU011846"/>
<protein>
    <recommendedName>
        <fullName evidence="2">Peptidase A2 domain-containing protein</fullName>
    </recommendedName>
</protein>
<dbReference type="InterPro" id="IPR021109">
    <property type="entry name" value="Peptidase_aspartic_dom_sf"/>
</dbReference>
<dbReference type="Gene3D" id="3.10.10.10">
    <property type="entry name" value="HIV Type 1 Reverse Transcriptase, subunit A, domain 1"/>
    <property type="match status" value="1"/>
</dbReference>
<keyword evidence="1" id="KW-0378">Hydrolase</keyword>